<evidence type="ECO:0000256" key="3">
    <source>
        <dbReference type="ARBA" id="ARBA00023239"/>
    </source>
</evidence>
<dbReference type="Pfam" id="PF02666">
    <property type="entry name" value="PS_Dcarbxylase"/>
    <property type="match status" value="1"/>
</dbReference>
<keyword evidence="1" id="KW-0210">Decarboxylase</keyword>
<keyword evidence="4" id="KW-0670">Pyruvate</keyword>
<comment type="caution">
    <text evidence="5">The sequence shown here is derived from an EMBL/GenBank/DDBJ whole genome shotgun (WGS) entry which is preliminary data.</text>
</comment>
<dbReference type="GO" id="GO:0004609">
    <property type="term" value="F:phosphatidylserine decarboxylase activity"/>
    <property type="evidence" value="ECO:0007669"/>
    <property type="project" value="UniProtKB-EC"/>
</dbReference>
<name>A0A5C6A6K0_9BACT</name>
<keyword evidence="2" id="KW-0865">Zymogen</keyword>
<evidence type="ECO:0000256" key="4">
    <source>
        <dbReference type="ARBA" id="ARBA00023317"/>
    </source>
</evidence>
<dbReference type="AlphaFoldDB" id="A0A5C6A6K0"/>
<dbReference type="PANTHER" id="PTHR10067">
    <property type="entry name" value="PHOSPHATIDYLSERINE DECARBOXYLASE"/>
    <property type="match status" value="1"/>
</dbReference>
<keyword evidence="6" id="KW-1185">Reference proteome</keyword>
<dbReference type="EC" id="4.1.1.65" evidence="5"/>
<sequence>MDQIVFYDRYADRTCVEKVYGDKALRWTYGTLAGRVSLNTVVKRALFSHWYGWKMDRPSTRTKIAPFISDYDLDPSEFQREVDEFANFNEFFYRKLKPEARPVDSDPASIVFPADGRHLCVPDLSACDGLFVKGEMFDLATLVDDPALTEQFAGGSLLLSRLCPVDYHRFHFPIAGVPGSTRLINGPLFSVNPIALCQNIHILSTNKRCLTEVQTESLGMVLVMEIGATCVGGICQTFAENHPVEKGSEKGYFRFGGSSTITIFQRGRVRFDQDLVDNSSIHRELYARVGDRMGAQMI</sequence>
<proteinExistence type="predicted"/>
<protein>
    <submittedName>
        <fullName evidence="5">Phosphatidylserine decarboxylase proenzyme</fullName>
        <ecNumber evidence="5">4.1.1.65</ecNumber>
    </submittedName>
</protein>
<dbReference type="InterPro" id="IPR003817">
    <property type="entry name" value="PS_Dcarbxylase"/>
</dbReference>
<dbReference type="PANTHER" id="PTHR10067:SF17">
    <property type="entry name" value="PHOSPHATIDYLSERINE DECARBOXYLASE PROENZYME 2"/>
    <property type="match status" value="1"/>
</dbReference>
<keyword evidence="3 5" id="KW-0456">Lyase</keyword>
<evidence type="ECO:0000313" key="6">
    <source>
        <dbReference type="Proteomes" id="UP000316213"/>
    </source>
</evidence>
<dbReference type="GO" id="GO:0008654">
    <property type="term" value="P:phospholipid biosynthetic process"/>
    <property type="evidence" value="ECO:0007669"/>
    <property type="project" value="InterPro"/>
</dbReference>
<evidence type="ECO:0000256" key="1">
    <source>
        <dbReference type="ARBA" id="ARBA00022793"/>
    </source>
</evidence>
<reference evidence="5 6" key="1">
    <citation type="submission" date="2019-02" db="EMBL/GenBank/DDBJ databases">
        <title>Deep-cultivation of Planctomycetes and their phenomic and genomic characterization uncovers novel biology.</title>
        <authorList>
            <person name="Wiegand S."/>
            <person name="Jogler M."/>
            <person name="Boedeker C."/>
            <person name="Pinto D."/>
            <person name="Vollmers J."/>
            <person name="Rivas-Marin E."/>
            <person name="Kohn T."/>
            <person name="Peeters S.H."/>
            <person name="Heuer A."/>
            <person name="Rast P."/>
            <person name="Oberbeckmann S."/>
            <person name="Bunk B."/>
            <person name="Jeske O."/>
            <person name="Meyerdierks A."/>
            <person name="Storesund J.E."/>
            <person name="Kallscheuer N."/>
            <person name="Luecker S."/>
            <person name="Lage O.M."/>
            <person name="Pohl T."/>
            <person name="Merkel B.J."/>
            <person name="Hornburger P."/>
            <person name="Mueller R.-W."/>
            <person name="Bruemmer F."/>
            <person name="Labrenz M."/>
            <person name="Spormann A.M."/>
            <person name="Op Den Camp H."/>
            <person name="Overmann J."/>
            <person name="Amann R."/>
            <person name="Jetten M.S.M."/>
            <person name="Mascher T."/>
            <person name="Medema M.H."/>
            <person name="Devos D.P."/>
            <person name="Kaster A.-K."/>
            <person name="Ovreas L."/>
            <person name="Rohde M."/>
            <person name="Galperin M.Y."/>
            <person name="Jogler C."/>
        </authorList>
    </citation>
    <scope>NUCLEOTIDE SEQUENCE [LARGE SCALE GENOMIC DNA]</scope>
    <source>
        <strain evidence="5 6">Pla100</strain>
    </source>
</reference>
<organism evidence="5 6">
    <name type="scientific">Neorhodopirellula pilleata</name>
    <dbReference type="NCBI Taxonomy" id="2714738"/>
    <lineage>
        <taxon>Bacteria</taxon>
        <taxon>Pseudomonadati</taxon>
        <taxon>Planctomycetota</taxon>
        <taxon>Planctomycetia</taxon>
        <taxon>Pirellulales</taxon>
        <taxon>Pirellulaceae</taxon>
        <taxon>Neorhodopirellula</taxon>
    </lineage>
</organism>
<evidence type="ECO:0000256" key="2">
    <source>
        <dbReference type="ARBA" id="ARBA00023145"/>
    </source>
</evidence>
<gene>
    <name evidence="5" type="primary">psd</name>
    <name evidence="5" type="ORF">Pla100_36570</name>
</gene>
<accession>A0A5C6A6K0</accession>
<dbReference type="OrthoDB" id="9802030at2"/>
<dbReference type="EMBL" id="SJPM01000007">
    <property type="protein sequence ID" value="TWT95076.1"/>
    <property type="molecule type" value="Genomic_DNA"/>
</dbReference>
<dbReference type="RefSeq" id="WP_146579015.1">
    <property type="nucleotide sequence ID" value="NZ_SJPM01000007.1"/>
</dbReference>
<dbReference type="Proteomes" id="UP000316213">
    <property type="component" value="Unassembled WGS sequence"/>
</dbReference>
<evidence type="ECO:0000313" key="5">
    <source>
        <dbReference type="EMBL" id="TWT95076.1"/>
    </source>
</evidence>